<dbReference type="SUPFAM" id="SSF51905">
    <property type="entry name" value="FAD/NAD(P)-binding domain"/>
    <property type="match status" value="1"/>
</dbReference>
<proteinExistence type="predicted"/>
<dbReference type="Pfam" id="PF01494">
    <property type="entry name" value="FAD_binding_3"/>
    <property type="match status" value="1"/>
</dbReference>
<dbReference type="Pfam" id="PF21274">
    <property type="entry name" value="Rng_hyd_C"/>
    <property type="match status" value="1"/>
</dbReference>
<dbReference type="EMBL" id="CP047156">
    <property type="protein sequence ID" value="QHC00235.1"/>
    <property type="molecule type" value="Genomic_DNA"/>
</dbReference>
<evidence type="ECO:0000256" key="2">
    <source>
        <dbReference type="ARBA" id="ARBA00022827"/>
    </source>
</evidence>
<dbReference type="RefSeq" id="WP_159544516.1">
    <property type="nucleotide sequence ID" value="NZ_CP047156.1"/>
</dbReference>
<dbReference type="Proteomes" id="UP000463857">
    <property type="component" value="Chromosome"/>
</dbReference>
<dbReference type="Gene3D" id="3.30.9.10">
    <property type="entry name" value="D-Amino Acid Oxidase, subunit A, domain 2"/>
    <property type="match status" value="1"/>
</dbReference>
<evidence type="ECO:0000259" key="3">
    <source>
        <dbReference type="Pfam" id="PF01494"/>
    </source>
</evidence>
<keyword evidence="1" id="KW-0285">Flavoprotein</keyword>
<name>A0A7L4YLS7_9ACTN</name>
<dbReference type="PANTHER" id="PTHR43004">
    <property type="entry name" value="TRK SYSTEM POTASSIUM UPTAKE PROTEIN"/>
    <property type="match status" value="1"/>
</dbReference>
<dbReference type="InterPro" id="IPR036188">
    <property type="entry name" value="FAD/NAD-bd_sf"/>
</dbReference>
<keyword evidence="5" id="KW-1185">Reference proteome</keyword>
<dbReference type="Gene3D" id="3.50.50.60">
    <property type="entry name" value="FAD/NAD(P)-binding domain"/>
    <property type="match status" value="1"/>
</dbReference>
<reference evidence="4 5" key="1">
    <citation type="journal article" date="2018" name="Int. J. Syst. Evol. Microbiol.">
        <title>Epidermidibacterium keratini gen. nov., sp. nov., a member of the family Sporichthyaceae, isolated from keratin epidermis.</title>
        <authorList>
            <person name="Lee D.G."/>
            <person name="Trujillo M.E."/>
            <person name="Kang S."/>
            <person name="Nam J.J."/>
            <person name="Kim Y.J."/>
        </authorList>
    </citation>
    <scope>NUCLEOTIDE SEQUENCE [LARGE SCALE GENOMIC DNA]</scope>
    <source>
        <strain evidence="4 5">EPI-7</strain>
    </source>
</reference>
<feature type="domain" description="FAD-binding" evidence="3">
    <location>
        <begin position="6"/>
        <end position="368"/>
    </location>
</feature>
<dbReference type="PRINTS" id="PR00420">
    <property type="entry name" value="RNGMNOXGNASE"/>
</dbReference>
<dbReference type="InterPro" id="IPR002938">
    <property type="entry name" value="FAD-bd"/>
</dbReference>
<evidence type="ECO:0000256" key="1">
    <source>
        <dbReference type="ARBA" id="ARBA00022630"/>
    </source>
</evidence>
<dbReference type="GO" id="GO:0071949">
    <property type="term" value="F:FAD binding"/>
    <property type="evidence" value="ECO:0007669"/>
    <property type="project" value="InterPro"/>
</dbReference>
<organism evidence="4 5">
    <name type="scientific">Epidermidibacterium keratini</name>
    <dbReference type="NCBI Taxonomy" id="1891644"/>
    <lineage>
        <taxon>Bacteria</taxon>
        <taxon>Bacillati</taxon>
        <taxon>Actinomycetota</taxon>
        <taxon>Actinomycetes</taxon>
        <taxon>Sporichthyales</taxon>
        <taxon>Sporichthyaceae</taxon>
        <taxon>Epidermidibacterium</taxon>
    </lineage>
</organism>
<dbReference type="InParanoid" id="A0A7L4YLS7"/>
<gene>
    <name evidence="4" type="ORF">EK0264_08060</name>
</gene>
<dbReference type="OrthoDB" id="3316391at2"/>
<sequence>MDTIEQTDVLVVGAGPAGLTMAAALAKYGVNAVTVTKYAGTAHSPRAHITNQRTMEVFRDLGLEDAVREAATPNELMGNNVWATSFAAPEIARLLTWGSGPERHSDYELASPSSMCNIPQHVLEPVLHHGAVELGADLRFSTELVSVQQDDDAVTAVVRHRDTGNEQTIRARYLIGADGGRSTVAEQLDFPMLGETDLGASANIWLEADLTKYTAYRPGTLYWMTQPGNDYWVGSGTWICVKPWTEWVLLFMYDPSEGEPDLSEEACIARARTTIGDPDVDITIKSTSLWQINHVVAEQYRMGRVFLVGDAAHRHPPANGLGTNTSVQDSFNLAWKLAAVLRGDASEALLATYHDERQPVGRQVVDRAMKSVADMLPISQALGFAPGQSHEEGQQALDGLFAPGPESEQRRAALAEAIELQNYQFNAHGVELGQQYESAAVAGDGTPWPAPERDAELYYEATTHPGARLPHAWLQRGTEAVSTIDLTGHGGFTLLTGIGGEAWVQAAAAVAEDLGITLTAHTIGHGCELTDPLGRWAELREIGDAGALLVRPDHHIAWRSTDLADDPAGDLEAAVRRVLAREAS</sequence>
<dbReference type="PANTHER" id="PTHR43004:SF8">
    <property type="entry name" value="FAD-BINDING DOMAIN-CONTAINING PROTEIN-RELATED"/>
    <property type="match status" value="1"/>
</dbReference>
<evidence type="ECO:0000313" key="4">
    <source>
        <dbReference type="EMBL" id="QHC00235.1"/>
    </source>
</evidence>
<dbReference type="AlphaFoldDB" id="A0A7L4YLS7"/>
<accession>A0A7L4YLS7</accession>
<dbReference type="GO" id="GO:0016709">
    <property type="term" value="F:oxidoreductase activity, acting on paired donors, with incorporation or reduction of molecular oxygen, NAD(P)H as one donor, and incorporation of one atom of oxygen"/>
    <property type="evidence" value="ECO:0007669"/>
    <property type="project" value="UniProtKB-ARBA"/>
</dbReference>
<keyword evidence="2" id="KW-0274">FAD</keyword>
<protein>
    <submittedName>
        <fullName evidence="4">FAD-dependent oxidoreductase</fullName>
    </submittedName>
</protein>
<dbReference type="InterPro" id="IPR050641">
    <property type="entry name" value="RIFMO-like"/>
</dbReference>
<evidence type="ECO:0000313" key="5">
    <source>
        <dbReference type="Proteomes" id="UP000463857"/>
    </source>
</evidence>
<dbReference type="Gene3D" id="3.40.30.120">
    <property type="match status" value="1"/>
</dbReference>
<dbReference type="KEGG" id="eke:EK0264_08060"/>